<proteinExistence type="predicted"/>
<evidence type="ECO:0000313" key="1">
    <source>
        <dbReference type="EMBL" id="MFB9315303.1"/>
    </source>
</evidence>
<dbReference type="Proteomes" id="UP001589750">
    <property type="component" value="Unassembled WGS sequence"/>
</dbReference>
<evidence type="ECO:0000313" key="2">
    <source>
        <dbReference type="Proteomes" id="UP001589750"/>
    </source>
</evidence>
<reference evidence="1 2" key="1">
    <citation type="submission" date="2024-09" db="EMBL/GenBank/DDBJ databases">
        <authorList>
            <person name="Sun Q."/>
            <person name="Mori K."/>
        </authorList>
    </citation>
    <scope>NUCLEOTIDE SEQUENCE [LARGE SCALE GENOMIC DNA]</scope>
    <source>
        <strain evidence="1 2">JCM 9626</strain>
    </source>
</reference>
<dbReference type="EMBL" id="JBHMDG010000034">
    <property type="protein sequence ID" value="MFB9315303.1"/>
    <property type="molecule type" value="Genomic_DNA"/>
</dbReference>
<sequence>MSQPLQPPLGTTPPPVVPATPVTPVMPVAPAIPVVDDAAARAQLEDLQLQESVVAQLLDVLDDAGRQVSTGAPQWIDPDVFGGTREGERMARHTVRAQVRVQQALDQALDALAQHHVALSTFREEVRRVEATTEEQLAAVRARITGVVS</sequence>
<name>A0ABV5KEY3_9ACTN</name>
<keyword evidence="2" id="KW-1185">Reference proteome</keyword>
<dbReference type="RefSeq" id="WP_140009359.1">
    <property type="nucleotide sequence ID" value="NZ_JBHMDG010000034.1"/>
</dbReference>
<protein>
    <submittedName>
        <fullName evidence="1">Uncharacterized protein</fullName>
    </submittedName>
</protein>
<gene>
    <name evidence="1" type="ORF">ACFFRI_19805</name>
</gene>
<accession>A0ABV5KEY3</accession>
<organism evidence="1 2">
    <name type="scientific">Nocardioides plantarum</name>
    <dbReference type="NCBI Taxonomy" id="29299"/>
    <lineage>
        <taxon>Bacteria</taxon>
        <taxon>Bacillati</taxon>
        <taxon>Actinomycetota</taxon>
        <taxon>Actinomycetes</taxon>
        <taxon>Propionibacteriales</taxon>
        <taxon>Nocardioidaceae</taxon>
        <taxon>Nocardioides</taxon>
    </lineage>
</organism>
<comment type="caution">
    <text evidence="1">The sequence shown here is derived from an EMBL/GenBank/DDBJ whole genome shotgun (WGS) entry which is preliminary data.</text>
</comment>